<dbReference type="Proteomes" id="UP001139333">
    <property type="component" value="Unassembled WGS sequence"/>
</dbReference>
<dbReference type="GO" id="GO:0051539">
    <property type="term" value="F:4 iron, 4 sulfur cluster binding"/>
    <property type="evidence" value="ECO:0007669"/>
    <property type="project" value="UniProtKB-KW"/>
</dbReference>
<dbReference type="PANTHER" id="PTHR11061:SF49">
    <property type="entry name" value="23S RRNA (URACIL(1939)-C(5))-METHYLTRANSFERASE RLMD"/>
    <property type="match status" value="1"/>
</dbReference>
<dbReference type="Pfam" id="PF05958">
    <property type="entry name" value="tRNA_U5-meth_tr"/>
    <property type="match status" value="1"/>
</dbReference>
<feature type="active site" evidence="13">
    <location>
        <position position="414"/>
    </location>
</feature>
<feature type="binding site" evidence="11">
    <location>
        <position position="325"/>
    </location>
    <ligand>
        <name>S-adenosyl-L-methionine</name>
        <dbReference type="ChEBI" id="CHEBI:59789"/>
    </ligand>
</feature>
<dbReference type="AlphaFoldDB" id="A0A9X1ZPS5"/>
<keyword evidence="4 11" id="KW-0808">Transferase</keyword>
<evidence type="ECO:0000256" key="7">
    <source>
        <dbReference type="ARBA" id="ARBA00023004"/>
    </source>
</evidence>
<dbReference type="InterPro" id="IPR010280">
    <property type="entry name" value="U5_MeTrfase_fam"/>
</dbReference>
<protein>
    <recommendedName>
        <fullName evidence="11">23S rRNA (uracil(1939)-C(5))-methyltransferase RlmD</fullName>
        <ecNumber evidence="11">2.1.1.190</ecNumber>
    </recommendedName>
    <alternativeName>
        <fullName evidence="11">23S rRNA(m5U1939)-methyltransferase</fullName>
    </alternativeName>
</protein>
<dbReference type="InterPro" id="IPR012340">
    <property type="entry name" value="NA-bd_OB-fold"/>
</dbReference>
<reference evidence="15" key="1">
    <citation type="submission" date="2022-01" db="EMBL/GenBank/DDBJ databases">
        <title>Whole genome-based taxonomy of the Shewanellaceae.</title>
        <authorList>
            <person name="Martin-Rodriguez A.J."/>
        </authorList>
    </citation>
    <scope>NUCLEOTIDE SEQUENCE</scope>
    <source>
        <strain evidence="15">DSM 16422</strain>
    </source>
</reference>
<keyword evidence="6 11" id="KW-0479">Metal-binding</keyword>
<evidence type="ECO:0000256" key="6">
    <source>
        <dbReference type="ARBA" id="ARBA00022723"/>
    </source>
</evidence>
<evidence type="ECO:0000256" key="11">
    <source>
        <dbReference type="HAMAP-Rule" id="MF_01010"/>
    </source>
</evidence>
<feature type="binding site" evidence="11 12">
    <location>
        <position position="388"/>
    </location>
    <ligand>
        <name>S-adenosyl-L-methionine</name>
        <dbReference type="ChEBI" id="CHEBI:59789"/>
    </ligand>
</feature>
<keyword evidence="3 11" id="KW-0489">Methyltransferase</keyword>
<dbReference type="GO" id="GO:0070041">
    <property type="term" value="F:rRNA (uridine-C5-)-methyltransferase activity"/>
    <property type="evidence" value="ECO:0007669"/>
    <property type="project" value="UniProtKB-UniRule"/>
</dbReference>
<evidence type="ECO:0000259" key="14">
    <source>
        <dbReference type="PROSITE" id="PS50926"/>
    </source>
</evidence>
<dbReference type="EMBL" id="JAKIKP010000002">
    <property type="protein sequence ID" value="MCL1141838.1"/>
    <property type="molecule type" value="Genomic_DNA"/>
</dbReference>
<feature type="binding site" evidence="11">
    <location>
        <position position="89"/>
    </location>
    <ligand>
        <name>[4Fe-4S] cluster</name>
        <dbReference type="ChEBI" id="CHEBI:49883"/>
    </ligand>
</feature>
<dbReference type="FunFam" id="3.40.50.150:FF:000009">
    <property type="entry name" value="23S rRNA (Uracil(1939)-C(5))-methyltransferase RlmD"/>
    <property type="match status" value="1"/>
</dbReference>
<keyword evidence="1 11" id="KW-0004">4Fe-4S</keyword>
<sequence>MAQFFKAKPNKSKQLSSKLSLKVTQLDHLGAGIAQYQGKVVFVPGALPDEEVTVQFTEQKKSYAKAKLTKIEQVSSQRTEPVCPHYQQCGGCNLQHMALEAQREHKQQALIDLMNKLGGNALDDNKIAPAIKGEGWHYRRRARLATVFNKNTQHLQLGFRQSASSKIATITQCDVLAKPLSDLIKPFAANLNQLKSKASLGHLELTQAENGIFAVLRVTKRLPASDTRWLAEFAANQKITLLIQDNDNSLSQIYPEPLDETSVTLPHYLLASDDNNNQGVTCEFTPGNFVQVNGAINHAMVQQALTWLAPQKDERILDLFCGVGNFSLPLASNAQQVIGVEGVPEMVQQAKANAQLNHLTNLSFHHADLSADLTHEKWLGKIDKLLLDPARAGAFESLQWLHKMRPKKVVYVSCNPASLARDTKVLNEQGYQLTRLGMVDMFPQTHHIEAMALFELTV</sequence>
<feature type="binding site" evidence="11">
    <location>
        <position position="92"/>
    </location>
    <ligand>
        <name>[4Fe-4S] cluster</name>
        <dbReference type="ChEBI" id="CHEBI:49883"/>
    </ligand>
</feature>
<feature type="binding site" evidence="11">
    <location>
        <position position="368"/>
    </location>
    <ligand>
        <name>S-adenosyl-L-methionine</name>
        <dbReference type="ChEBI" id="CHEBI:59789"/>
    </ligand>
</feature>
<evidence type="ECO:0000313" key="15">
    <source>
        <dbReference type="EMBL" id="MCL1141838.1"/>
    </source>
</evidence>
<keyword evidence="16" id="KW-1185">Reference proteome</keyword>
<dbReference type="CDD" id="cd02440">
    <property type="entry name" value="AdoMet_MTases"/>
    <property type="match status" value="1"/>
</dbReference>
<evidence type="ECO:0000256" key="13">
    <source>
        <dbReference type="PROSITE-ProRule" id="PRU10015"/>
    </source>
</evidence>
<feature type="binding site" evidence="11 12">
    <location>
        <position position="320"/>
    </location>
    <ligand>
        <name>S-adenosyl-L-methionine</name>
        <dbReference type="ChEBI" id="CHEBI:59789"/>
    </ligand>
</feature>
<evidence type="ECO:0000256" key="2">
    <source>
        <dbReference type="ARBA" id="ARBA00022552"/>
    </source>
</evidence>
<evidence type="ECO:0000256" key="5">
    <source>
        <dbReference type="ARBA" id="ARBA00022691"/>
    </source>
</evidence>
<dbReference type="SUPFAM" id="SSF50249">
    <property type="entry name" value="Nucleic acid-binding proteins"/>
    <property type="match status" value="1"/>
</dbReference>
<dbReference type="NCBIfam" id="TIGR00479">
    <property type="entry name" value="rumA"/>
    <property type="match status" value="1"/>
</dbReference>
<dbReference type="PROSITE" id="PS51687">
    <property type="entry name" value="SAM_MT_RNA_M5U"/>
    <property type="match status" value="1"/>
</dbReference>
<dbReference type="Pfam" id="PF01938">
    <property type="entry name" value="TRAM"/>
    <property type="match status" value="1"/>
</dbReference>
<dbReference type="PROSITE" id="PS01231">
    <property type="entry name" value="TRMA_2"/>
    <property type="match status" value="1"/>
</dbReference>
<feature type="binding site" evidence="11">
    <location>
        <position position="173"/>
    </location>
    <ligand>
        <name>[4Fe-4S] cluster</name>
        <dbReference type="ChEBI" id="CHEBI:49883"/>
    </ligand>
</feature>
<feature type="binding site" evidence="11 12">
    <location>
        <position position="291"/>
    </location>
    <ligand>
        <name>S-adenosyl-L-methionine</name>
        <dbReference type="ChEBI" id="CHEBI:59789"/>
    </ligand>
</feature>
<dbReference type="InterPro" id="IPR029063">
    <property type="entry name" value="SAM-dependent_MTases_sf"/>
</dbReference>
<feature type="binding site" evidence="11">
    <location>
        <position position="83"/>
    </location>
    <ligand>
        <name>[4Fe-4S] cluster</name>
        <dbReference type="ChEBI" id="CHEBI:49883"/>
    </ligand>
</feature>
<evidence type="ECO:0000256" key="8">
    <source>
        <dbReference type="ARBA" id="ARBA00023014"/>
    </source>
</evidence>
<accession>A0A9X1ZPS5</accession>
<dbReference type="SUPFAM" id="SSF53335">
    <property type="entry name" value="S-adenosyl-L-methionine-dependent methyltransferases"/>
    <property type="match status" value="1"/>
</dbReference>
<dbReference type="FunFam" id="2.40.50.140:FF:000097">
    <property type="entry name" value="23S rRNA (uracil(1939)-C(5))-methyltransferase RlmD"/>
    <property type="match status" value="1"/>
</dbReference>
<keyword evidence="5 11" id="KW-0949">S-adenosyl-L-methionine</keyword>
<dbReference type="InterPro" id="IPR030390">
    <property type="entry name" value="MeTrfase_TrmA_AS"/>
</dbReference>
<dbReference type="PROSITE" id="PS50926">
    <property type="entry name" value="TRAM"/>
    <property type="match status" value="1"/>
</dbReference>
<keyword evidence="2 11" id="KW-0698">rRNA processing</keyword>
<feature type="binding site" evidence="11 12">
    <location>
        <position position="341"/>
    </location>
    <ligand>
        <name>S-adenosyl-L-methionine</name>
        <dbReference type="ChEBI" id="CHEBI:59789"/>
    </ligand>
</feature>
<dbReference type="HAMAP" id="MF_01010">
    <property type="entry name" value="23SrRNA_methyltr_RlmD"/>
    <property type="match status" value="1"/>
</dbReference>
<dbReference type="NCBIfam" id="NF009639">
    <property type="entry name" value="PRK13168.1"/>
    <property type="match status" value="1"/>
</dbReference>
<dbReference type="InterPro" id="IPR001566">
    <property type="entry name" value="23S_rRNA_MeTrfase_RlmD"/>
</dbReference>
<proteinExistence type="inferred from homology"/>
<comment type="function">
    <text evidence="10 11">Catalyzes the formation of 5-methyl-uridine at position 1939 (m5U1939) in 23S rRNA.</text>
</comment>
<evidence type="ECO:0000256" key="9">
    <source>
        <dbReference type="ARBA" id="ARBA00052756"/>
    </source>
</evidence>
<comment type="catalytic activity">
    <reaction evidence="9 11">
        <text>uridine(1939) in 23S rRNA + S-adenosyl-L-methionine = 5-methyluridine(1939) in 23S rRNA + S-adenosyl-L-homocysteine + H(+)</text>
        <dbReference type="Rhea" id="RHEA:42908"/>
        <dbReference type="Rhea" id="RHEA-COMP:10278"/>
        <dbReference type="Rhea" id="RHEA-COMP:10279"/>
        <dbReference type="ChEBI" id="CHEBI:15378"/>
        <dbReference type="ChEBI" id="CHEBI:57856"/>
        <dbReference type="ChEBI" id="CHEBI:59789"/>
        <dbReference type="ChEBI" id="CHEBI:65315"/>
        <dbReference type="ChEBI" id="CHEBI:74447"/>
        <dbReference type="EC" id="2.1.1.190"/>
    </reaction>
</comment>
<evidence type="ECO:0000256" key="10">
    <source>
        <dbReference type="ARBA" id="ARBA00059995"/>
    </source>
</evidence>
<feature type="active site" description="Nucleophile" evidence="11 12">
    <location>
        <position position="414"/>
    </location>
</feature>
<dbReference type="InterPro" id="IPR030391">
    <property type="entry name" value="MeTrfase_TrmA_CS"/>
</dbReference>
<evidence type="ECO:0000256" key="4">
    <source>
        <dbReference type="ARBA" id="ARBA00022679"/>
    </source>
</evidence>
<dbReference type="RefSeq" id="WP_248994517.1">
    <property type="nucleotide sequence ID" value="NZ_JAKIKP010000002.1"/>
</dbReference>
<feature type="domain" description="TRAM" evidence="14">
    <location>
        <begin position="12"/>
        <end position="70"/>
    </location>
</feature>
<organism evidence="15 16">
    <name type="scientific">Shewanella gaetbuli</name>
    <dbReference type="NCBI Taxonomy" id="220752"/>
    <lineage>
        <taxon>Bacteria</taxon>
        <taxon>Pseudomonadati</taxon>
        <taxon>Pseudomonadota</taxon>
        <taxon>Gammaproteobacteria</taxon>
        <taxon>Alteromonadales</taxon>
        <taxon>Shewanellaceae</taxon>
        <taxon>Shewanella</taxon>
    </lineage>
</organism>
<evidence type="ECO:0000256" key="1">
    <source>
        <dbReference type="ARBA" id="ARBA00022485"/>
    </source>
</evidence>
<evidence type="ECO:0000256" key="12">
    <source>
        <dbReference type="PROSITE-ProRule" id="PRU01024"/>
    </source>
</evidence>
<dbReference type="Gene3D" id="3.40.50.150">
    <property type="entry name" value="Vaccinia Virus protein VP39"/>
    <property type="match status" value="1"/>
</dbReference>
<keyword evidence="8 11" id="KW-0411">Iron-sulfur</keyword>
<comment type="similarity">
    <text evidence="11">Belongs to the class I-like SAM-binding methyltransferase superfamily. RNA M5U methyltransferase family. RlmD subfamily.</text>
</comment>
<dbReference type="EC" id="2.1.1.190" evidence="11"/>
<dbReference type="GO" id="GO:0005506">
    <property type="term" value="F:iron ion binding"/>
    <property type="evidence" value="ECO:0007669"/>
    <property type="project" value="UniProtKB-UniRule"/>
</dbReference>
<dbReference type="InterPro" id="IPR002792">
    <property type="entry name" value="TRAM_dom"/>
</dbReference>
<dbReference type="Gene3D" id="2.40.50.1070">
    <property type="match status" value="1"/>
</dbReference>
<dbReference type="PROSITE" id="PS01230">
    <property type="entry name" value="TRMA_1"/>
    <property type="match status" value="1"/>
</dbReference>
<comment type="caution">
    <text evidence="15">The sequence shown here is derived from an EMBL/GenBank/DDBJ whole genome shotgun (WGS) entry which is preliminary data.</text>
</comment>
<dbReference type="Gene3D" id="2.40.50.140">
    <property type="entry name" value="Nucleic acid-binding proteins"/>
    <property type="match status" value="1"/>
</dbReference>
<evidence type="ECO:0000313" key="16">
    <source>
        <dbReference type="Proteomes" id="UP001139333"/>
    </source>
</evidence>
<dbReference type="GO" id="GO:0003723">
    <property type="term" value="F:RNA binding"/>
    <property type="evidence" value="ECO:0007669"/>
    <property type="project" value="InterPro"/>
</dbReference>
<dbReference type="GO" id="GO:0070475">
    <property type="term" value="P:rRNA base methylation"/>
    <property type="evidence" value="ECO:0007669"/>
    <property type="project" value="TreeGrafter"/>
</dbReference>
<dbReference type="PANTHER" id="PTHR11061">
    <property type="entry name" value="RNA M5U METHYLTRANSFERASE"/>
    <property type="match status" value="1"/>
</dbReference>
<keyword evidence="7 11" id="KW-0408">Iron</keyword>
<name>A0A9X1ZPS5_9GAMM</name>
<gene>
    <name evidence="11 15" type="primary">rlmD</name>
    <name evidence="15" type="ORF">L2672_03875</name>
</gene>
<evidence type="ECO:0000256" key="3">
    <source>
        <dbReference type="ARBA" id="ARBA00022603"/>
    </source>
</evidence>